<dbReference type="PROSITE" id="PS50303">
    <property type="entry name" value="PUM_HD"/>
    <property type="match status" value="1"/>
</dbReference>
<evidence type="ECO:0000313" key="7">
    <source>
        <dbReference type="EMBL" id="CAH9148603.1"/>
    </source>
</evidence>
<evidence type="ECO:0000256" key="2">
    <source>
        <dbReference type="ARBA" id="ARBA00022845"/>
    </source>
</evidence>
<dbReference type="PANTHER" id="PTHR12537:SF13">
    <property type="entry name" value="PUMILIO HOMOLOGY DOMAIN FAMILY MEMBER 4"/>
    <property type="match status" value="1"/>
</dbReference>
<name>A0AAV0GKU9_9ASTE</name>
<feature type="repeat" description="Pumilio" evidence="5">
    <location>
        <begin position="476"/>
        <end position="511"/>
    </location>
</feature>
<feature type="repeat" description="Pumilio" evidence="5">
    <location>
        <begin position="403"/>
        <end position="439"/>
    </location>
</feature>
<accession>A0AAV0GKU9</accession>
<dbReference type="InterPro" id="IPR011989">
    <property type="entry name" value="ARM-like"/>
</dbReference>
<evidence type="ECO:0000259" key="6">
    <source>
        <dbReference type="PROSITE" id="PS50303"/>
    </source>
</evidence>
<evidence type="ECO:0000256" key="5">
    <source>
        <dbReference type="PROSITE-ProRule" id="PRU00317"/>
    </source>
</evidence>
<dbReference type="InterPro" id="IPR001313">
    <property type="entry name" value="Pumilio_RNA-bd_rpt"/>
</dbReference>
<keyword evidence="2" id="KW-0810">Translation regulation</keyword>
<gene>
    <name evidence="7" type="ORF">CEPIT_LOCUS44641</name>
</gene>
<dbReference type="SMART" id="SM00025">
    <property type="entry name" value="Pumilio"/>
    <property type="match status" value="8"/>
</dbReference>
<feature type="repeat" description="Pumilio" evidence="5">
    <location>
        <begin position="326"/>
        <end position="363"/>
    </location>
</feature>
<feature type="repeat" description="Pumilio" evidence="5">
    <location>
        <begin position="512"/>
        <end position="547"/>
    </location>
</feature>
<sequence length="647" mass="72176">MYPVKGKGSVNKKFVDGNGYLDDMMITGFPAVGPSRSSLSSDYGRHFVEGSSSSSLGGVFDHPSGSRTLNVWSNSNNSNNLSGHLSSSVLFDGYHNNSNNVNNGQNLDGLLSDQLHRMHIGDYYGTIRSIESGERSLDDIWLNGTVVGRDLNCNNNMGDFRASESLIQSPNPRIPFGRQAYSNVGMRTSEELLNSFAINGRPSFGEGFFYSPTRYEEDAGVGNNVRLSSRPFGPFRSFQDTNNLGLDFNYPPPIMNGASSANVVPDNNSVLLSPYPSQIWNCSSSSSSSADDYKHQQQQNFIIPHQEQEEGGEGLDYFKGQKMVGNVQASDYICNIAKNQLGCRILQKAFDQGTSQDVQLIFDGIIGRVVEFMVDQFGNYLVQKLLIFCNDEQRMQIVLRVTREPGLLVRISLDTHGTRVVQKLIETIKSRQEIGMVIEALEPGFLDLATDLNGNHVLHRCLQSFTKEHNKFIMNAAARHCFGIATHRYGCCVLNKCIGYSTGKQRDKLLASISFHAFVLAQDAFGNYVIQYMIEQKNQCTAALLLSQFQGNFVHLSKQKFSSHVVEKCLKFIEESRPIIIHELVSFPHFEHLLQDPFANYVIQSAFGVAKASLRALLVNAVRPHMHILRSNPFCKKILSQNILKKK</sequence>
<dbReference type="CDD" id="cd07920">
    <property type="entry name" value="Pumilio"/>
    <property type="match status" value="1"/>
</dbReference>
<dbReference type="Pfam" id="PF00806">
    <property type="entry name" value="PUF"/>
    <property type="match status" value="8"/>
</dbReference>
<reference evidence="7" key="1">
    <citation type="submission" date="2022-07" db="EMBL/GenBank/DDBJ databases">
        <authorList>
            <person name="Macas J."/>
            <person name="Novak P."/>
            <person name="Neumann P."/>
        </authorList>
    </citation>
    <scope>NUCLEOTIDE SEQUENCE</scope>
</reference>
<organism evidence="7 8">
    <name type="scientific">Cuscuta epithymum</name>
    <dbReference type="NCBI Taxonomy" id="186058"/>
    <lineage>
        <taxon>Eukaryota</taxon>
        <taxon>Viridiplantae</taxon>
        <taxon>Streptophyta</taxon>
        <taxon>Embryophyta</taxon>
        <taxon>Tracheophyta</taxon>
        <taxon>Spermatophyta</taxon>
        <taxon>Magnoliopsida</taxon>
        <taxon>eudicotyledons</taxon>
        <taxon>Gunneridae</taxon>
        <taxon>Pentapetalae</taxon>
        <taxon>asterids</taxon>
        <taxon>lamiids</taxon>
        <taxon>Solanales</taxon>
        <taxon>Convolvulaceae</taxon>
        <taxon>Cuscuteae</taxon>
        <taxon>Cuscuta</taxon>
        <taxon>Cuscuta subgen. Cuscuta</taxon>
    </lineage>
</organism>
<dbReference type="AlphaFoldDB" id="A0AAV0GKU9"/>
<dbReference type="PROSITE" id="PS50302">
    <property type="entry name" value="PUM"/>
    <property type="match status" value="7"/>
</dbReference>
<dbReference type="InterPro" id="IPR016024">
    <property type="entry name" value="ARM-type_fold"/>
</dbReference>
<proteinExistence type="predicted"/>
<dbReference type="EMBL" id="CAMAPF010001202">
    <property type="protein sequence ID" value="CAH9148603.1"/>
    <property type="molecule type" value="Genomic_DNA"/>
</dbReference>
<keyword evidence="3" id="KW-0694">RNA-binding</keyword>
<keyword evidence="8" id="KW-1185">Reference proteome</keyword>
<keyword evidence="1" id="KW-0677">Repeat</keyword>
<comment type="function">
    <text evidence="4">Sequence-specific RNA-binding protein that regulates translation and mRNA stability by binding the 3'-UTR of target mRNAs.</text>
</comment>
<evidence type="ECO:0000256" key="4">
    <source>
        <dbReference type="ARBA" id="ARBA00058490"/>
    </source>
</evidence>
<feature type="repeat" description="Pumilio" evidence="5">
    <location>
        <begin position="364"/>
        <end position="400"/>
    </location>
</feature>
<dbReference type="Gene3D" id="1.25.10.10">
    <property type="entry name" value="Leucine-rich Repeat Variant"/>
    <property type="match status" value="1"/>
</dbReference>
<protein>
    <recommendedName>
        <fullName evidence="6">PUM-HD domain-containing protein</fullName>
    </recommendedName>
</protein>
<dbReference type="GO" id="GO:0006417">
    <property type="term" value="P:regulation of translation"/>
    <property type="evidence" value="ECO:0007669"/>
    <property type="project" value="UniProtKB-KW"/>
</dbReference>
<dbReference type="FunFam" id="1.25.10.10:FF:000237">
    <property type="entry name" value="Pumilio homolog 9"/>
    <property type="match status" value="1"/>
</dbReference>
<feature type="repeat" description="Pumilio" evidence="5">
    <location>
        <begin position="440"/>
        <end position="475"/>
    </location>
</feature>
<feature type="domain" description="PUM-HD" evidence="6">
    <location>
        <begin position="303"/>
        <end position="646"/>
    </location>
</feature>
<evidence type="ECO:0000256" key="3">
    <source>
        <dbReference type="ARBA" id="ARBA00022884"/>
    </source>
</evidence>
<dbReference type="InterPro" id="IPR033133">
    <property type="entry name" value="PUM-HD"/>
</dbReference>
<evidence type="ECO:0000313" key="8">
    <source>
        <dbReference type="Proteomes" id="UP001152523"/>
    </source>
</evidence>
<feature type="repeat" description="Pumilio" evidence="5">
    <location>
        <begin position="583"/>
        <end position="620"/>
    </location>
</feature>
<dbReference type="PANTHER" id="PTHR12537">
    <property type="entry name" value="RNA BINDING PROTEIN PUMILIO-RELATED"/>
    <property type="match status" value="1"/>
</dbReference>
<comment type="caution">
    <text evidence="7">The sequence shown here is derived from an EMBL/GenBank/DDBJ whole genome shotgun (WGS) entry which is preliminary data.</text>
</comment>
<dbReference type="GO" id="GO:0003729">
    <property type="term" value="F:mRNA binding"/>
    <property type="evidence" value="ECO:0007669"/>
    <property type="project" value="TreeGrafter"/>
</dbReference>
<dbReference type="GO" id="GO:0005737">
    <property type="term" value="C:cytoplasm"/>
    <property type="evidence" value="ECO:0007669"/>
    <property type="project" value="TreeGrafter"/>
</dbReference>
<evidence type="ECO:0000256" key="1">
    <source>
        <dbReference type="ARBA" id="ARBA00022737"/>
    </source>
</evidence>
<dbReference type="Proteomes" id="UP001152523">
    <property type="component" value="Unassembled WGS sequence"/>
</dbReference>
<dbReference type="SUPFAM" id="SSF48371">
    <property type="entry name" value="ARM repeat"/>
    <property type="match status" value="1"/>
</dbReference>
<dbReference type="InterPro" id="IPR033712">
    <property type="entry name" value="Pumilio_RNA-bd"/>
</dbReference>